<dbReference type="Pfam" id="PF26002">
    <property type="entry name" value="Beta-barrel_AprE"/>
    <property type="match status" value="1"/>
</dbReference>
<organism evidence="3 4">
    <name type="scientific">Psychrosphaera algicola</name>
    <dbReference type="NCBI Taxonomy" id="3023714"/>
    <lineage>
        <taxon>Bacteria</taxon>
        <taxon>Pseudomonadati</taxon>
        <taxon>Pseudomonadota</taxon>
        <taxon>Gammaproteobacteria</taxon>
        <taxon>Alteromonadales</taxon>
        <taxon>Pseudoalteromonadaceae</taxon>
        <taxon>Psychrosphaera</taxon>
    </lineage>
</organism>
<evidence type="ECO:0000259" key="2">
    <source>
        <dbReference type="Pfam" id="PF26002"/>
    </source>
</evidence>
<evidence type="ECO:0000313" key="3">
    <source>
        <dbReference type="EMBL" id="MDC2889188.1"/>
    </source>
</evidence>
<accession>A0ABT5FCB4</accession>
<comment type="caution">
    <text evidence="3">The sequence shown here is derived from an EMBL/GenBank/DDBJ whole genome shotgun (WGS) entry which is preliminary data.</text>
</comment>
<keyword evidence="1" id="KW-0472">Membrane</keyword>
<evidence type="ECO:0000256" key="1">
    <source>
        <dbReference type="SAM" id="Phobius"/>
    </source>
</evidence>
<keyword evidence="1" id="KW-0812">Transmembrane</keyword>
<reference evidence="3 4" key="1">
    <citation type="submission" date="2023-01" db="EMBL/GenBank/DDBJ databases">
        <title>Psychrosphaera sp. nov., isolated from marine algae.</title>
        <authorList>
            <person name="Bayburt H."/>
            <person name="Choi B.J."/>
            <person name="Kim J.M."/>
            <person name="Choi D.G."/>
            <person name="Jeon C.O."/>
        </authorList>
    </citation>
    <scope>NUCLEOTIDE SEQUENCE [LARGE SCALE GENOMIC DNA]</scope>
    <source>
        <strain evidence="3 4">G1-22</strain>
    </source>
</reference>
<dbReference type="PANTHER" id="PTHR30386">
    <property type="entry name" value="MEMBRANE FUSION SUBUNIT OF EMRAB-TOLC MULTIDRUG EFFLUX PUMP"/>
    <property type="match status" value="1"/>
</dbReference>
<evidence type="ECO:0000313" key="4">
    <source>
        <dbReference type="Proteomes" id="UP001528411"/>
    </source>
</evidence>
<dbReference type="RefSeq" id="WP_215961801.1">
    <property type="nucleotide sequence ID" value="NZ_JAQOMS010000002.1"/>
</dbReference>
<dbReference type="InterPro" id="IPR050739">
    <property type="entry name" value="MFP"/>
</dbReference>
<feature type="domain" description="AprE-like beta-barrel" evidence="2">
    <location>
        <begin position="299"/>
        <end position="392"/>
    </location>
</feature>
<protein>
    <submittedName>
        <fullName evidence="3">HlyD family efflux transporter periplasmic adaptor subunit</fullName>
    </submittedName>
</protein>
<keyword evidence="4" id="KW-1185">Reference proteome</keyword>
<proteinExistence type="predicted"/>
<name>A0ABT5FCB4_9GAMM</name>
<sequence>MGLFRKQVLNQHSQEQFGEIVLAQPVAFSSLFILFVCLFITSIAFITNASYTQTQTVVGQLTTTEGDITFTAPQNMVVDTLFVKPGLVVEKGTPLVKLTSQATTVDGSDLIEFNISQLQTQIHQYHVQKQQLDKTLETQIEALKLDQTSLNQQQASLQSQLTFLSQRTAIAQQQFLKFTELAQQGLVSELQASQYRVSLLELKQQSDNFTQQIKTLTFELDKIRFKLETIKTQQQSEHAQFDQLISDKKIQIAQMRNATEKLFVAQKDGIVSTINIKQGQRVSSGQFMFTIAPLEPKLYAELLIPSRSIGFIQQGTPANLKLQAYPFEKFGALHATLSSIPTSIISSSEVNWQSQNQGPIYQVNAELSRQTIDAYGQERPLQNGMLLTAELQVESRSLAEWLFEPIIAALGE</sequence>
<dbReference type="EMBL" id="JAQOMS010000002">
    <property type="protein sequence ID" value="MDC2889188.1"/>
    <property type="molecule type" value="Genomic_DNA"/>
</dbReference>
<dbReference type="Proteomes" id="UP001528411">
    <property type="component" value="Unassembled WGS sequence"/>
</dbReference>
<keyword evidence="1" id="KW-1133">Transmembrane helix</keyword>
<dbReference type="InterPro" id="IPR058982">
    <property type="entry name" value="Beta-barrel_AprE"/>
</dbReference>
<dbReference type="PANTHER" id="PTHR30386:SF28">
    <property type="entry name" value="EXPORTED PROTEIN"/>
    <property type="match status" value="1"/>
</dbReference>
<gene>
    <name evidence="3" type="ORF">PN838_10955</name>
</gene>
<feature type="transmembrane region" description="Helical" evidence="1">
    <location>
        <begin position="21"/>
        <end position="46"/>
    </location>
</feature>